<reference evidence="2 3" key="1">
    <citation type="submission" date="2019-06" db="EMBL/GenBank/DDBJ databases">
        <title>Whole genome shotgun sequence of Cellulomonas uda NBRC 3747.</title>
        <authorList>
            <person name="Hosoyama A."/>
            <person name="Uohara A."/>
            <person name="Ohji S."/>
            <person name="Ichikawa N."/>
        </authorList>
    </citation>
    <scope>NUCLEOTIDE SEQUENCE [LARGE SCALE GENOMIC DNA]</scope>
    <source>
        <strain evidence="2 3">NBRC 3747</strain>
    </source>
</reference>
<dbReference type="Gene3D" id="3.30.1380.10">
    <property type="match status" value="1"/>
</dbReference>
<keyword evidence="3" id="KW-1185">Reference proteome</keyword>
<dbReference type="InterPro" id="IPR009045">
    <property type="entry name" value="Zn_M74/Hedgehog-like"/>
</dbReference>
<accession>A0A4Y3KEU0</accession>
<dbReference type="Pfam" id="PF08291">
    <property type="entry name" value="Peptidase_M15_3"/>
    <property type="match status" value="1"/>
</dbReference>
<dbReference type="RefSeq" id="WP_141322239.1">
    <property type="nucleotide sequence ID" value="NZ_BJLP01000064.1"/>
</dbReference>
<comment type="caution">
    <text evidence="2">The sequence shown here is derived from an EMBL/GenBank/DDBJ whole genome shotgun (WGS) entry which is preliminary data.</text>
</comment>
<dbReference type="AlphaFoldDB" id="A0A4Y3KEU0"/>
<proteinExistence type="predicted"/>
<dbReference type="SUPFAM" id="SSF55166">
    <property type="entry name" value="Hedgehog/DD-peptidase"/>
    <property type="match status" value="1"/>
</dbReference>
<gene>
    <name evidence="2" type="ORF">CUD01_29360</name>
</gene>
<sequence>MVTMNGWSDARESSVTRIVVGDDANGATVRDGDVARAFVWLLEQLHERVEKVAVVNGWRSRAFNTQVGGAAGSNHISGTAVDVNGARHPFELHQPRGTPYVSGFSAAQERAVRDVLRDAGGLFVWGLDFPRGRRDAMHFELARGTTLADVRAFVGRVTEQKSGPVPEEDDMPTVDEIARAVWGYKNRELERVDTYALLRRTNANAQAAAKGVVDVKLLAEAIARALPAGAMTKAQVNRVARVAAKDVLRQA</sequence>
<dbReference type="Proteomes" id="UP000315842">
    <property type="component" value="Unassembled WGS sequence"/>
</dbReference>
<evidence type="ECO:0000313" key="3">
    <source>
        <dbReference type="Proteomes" id="UP000315842"/>
    </source>
</evidence>
<protein>
    <recommendedName>
        <fullName evidence="1">Peptidase M15A C-terminal domain-containing protein</fullName>
    </recommendedName>
</protein>
<organism evidence="2 3">
    <name type="scientific">Cellulomonas uda</name>
    <dbReference type="NCBI Taxonomy" id="1714"/>
    <lineage>
        <taxon>Bacteria</taxon>
        <taxon>Bacillati</taxon>
        <taxon>Actinomycetota</taxon>
        <taxon>Actinomycetes</taxon>
        <taxon>Micrococcales</taxon>
        <taxon>Cellulomonadaceae</taxon>
        <taxon>Cellulomonas</taxon>
    </lineage>
</organism>
<dbReference type="InterPro" id="IPR013230">
    <property type="entry name" value="Peptidase_M15A_C"/>
</dbReference>
<evidence type="ECO:0000313" key="2">
    <source>
        <dbReference type="EMBL" id="GEA82492.1"/>
    </source>
</evidence>
<dbReference type="EMBL" id="BJLP01000064">
    <property type="protein sequence ID" value="GEA82492.1"/>
    <property type="molecule type" value="Genomic_DNA"/>
</dbReference>
<feature type="domain" description="Peptidase M15A C-terminal" evidence="1">
    <location>
        <begin position="35"/>
        <end position="91"/>
    </location>
</feature>
<name>A0A4Y3KEU0_CELUD</name>
<evidence type="ECO:0000259" key="1">
    <source>
        <dbReference type="Pfam" id="PF08291"/>
    </source>
</evidence>